<sequence>ARGFEGLGRFEEALAVLPTTDYENDPDRNDWMGELLMRLYAKVGQFDKTLEICRLRLKKDPKGHRTVKIAEQLGEATHYHVDGYNLLSPFLKDVKGEMSIRHYRRFCGAVKAYLTTHPAEQHRRDSKTNPVVLLRKGRQVEVPKKCRSFADFLEKVAYQADTIATGSFMGFHGERIRPPRFDLSSGSAFEILAAALDGKDVSMNITQDGYWEFNYSGDETRRVRYVGRGGLLYKFEEFICRPDREYIWLHPRIF</sequence>
<dbReference type="EMBL" id="BARS01039941">
    <property type="protein sequence ID" value="GAG24728.1"/>
    <property type="molecule type" value="Genomic_DNA"/>
</dbReference>
<accession>X0WJP4</accession>
<evidence type="ECO:0000313" key="1">
    <source>
        <dbReference type="EMBL" id="GAG24728.1"/>
    </source>
</evidence>
<gene>
    <name evidence="1" type="ORF">S01H1_60957</name>
</gene>
<organism evidence="1">
    <name type="scientific">marine sediment metagenome</name>
    <dbReference type="NCBI Taxonomy" id="412755"/>
    <lineage>
        <taxon>unclassified sequences</taxon>
        <taxon>metagenomes</taxon>
        <taxon>ecological metagenomes</taxon>
    </lineage>
</organism>
<protein>
    <submittedName>
        <fullName evidence="1">Uncharacterized protein</fullName>
    </submittedName>
</protein>
<dbReference type="AlphaFoldDB" id="X0WJP4"/>
<proteinExistence type="predicted"/>
<feature type="non-terminal residue" evidence="1">
    <location>
        <position position="254"/>
    </location>
</feature>
<reference evidence="1" key="1">
    <citation type="journal article" date="2014" name="Front. Microbiol.">
        <title>High frequency of phylogenetically diverse reductive dehalogenase-homologous genes in deep subseafloor sedimentary metagenomes.</title>
        <authorList>
            <person name="Kawai M."/>
            <person name="Futagami T."/>
            <person name="Toyoda A."/>
            <person name="Takaki Y."/>
            <person name="Nishi S."/>
            <person name="Hori S."/>
            <person name="Arai W."/>
            <person name="Tsubouchi T."/>
            <person name="Morono Y."/>
            <person name="Uchiyama I."/>
            <person name="Ito T."/>
            <person name="Fujiyama A."/>
            <person name="Inagaki F."/>
            <person name="Takami H."/>
        </authorList>
    </citation>
    <scope>NUCLEOTIDE SEQUENCE</scope>
    <source>
        <strain evidence="1">Expedition CK06-06</strain>
    </source>
</reference>
<comment type="caution">
    <text evidence="1">The sequence shown here is derived from an EMBL/GenBank/DDBJ whole genome shotgun (WGS) entry which is preliminary data.</text>
</comment>
<name>X0WJP4_9ZZZZ</name>
<feature type="non-terminal residue" evidence="1">
    <location>
        <position position="1"/>
    </location>
</feature>